<name>A0ABR3DD71_NEUIN</name>
<evidence type="ECO:0000313" key="3">
    <source>
        <dbReference type="EMBL" id="KAL0470635.1"/>
    </source>
</evidence>
<feature type="compositionally biased region" description="Polar residues" evidence="1">
    <location>
        <begin position="165"/>
        <end position="179"/>
    </location>
</feature>
<keyword evidence="2" id="KW-0472">Membrane</keyword>
<sequence length="237" mass="26214">MWNIASQQTGVFGMYIEATSPSRHYRAALSRYVFIHYRLHPGGVQAVVIVNEGTQEMSGHWRLLLLVMVVAPCCLCTLLCDLVPSLVFTPVPSFSHSIESFIGKALLEKTQECTFSPEALAPGNRTHQSPCLFKLVMKPAEEQVWPLDCFIGCSSPRSGPGVSTPARNGMNSHALQSSQHSKRRPRCDPRISFGPRASGLHPGRTEEETTKPRPKIEHCMTVGVVSLSAPFIPYINW</sequence>
<comment type="caution">
    <text evidence="3">The sequence shown here is derived from an EMBL/GenBank/DDBJ whole genome shotgun (WGS) entry which is preliminary data.</text>
</comment>
<evidence type="ECO:0000313" key="4">
    <source>
        <dbReference type="Proteomes" id="UP001451303"/>
    </source>
</evidence>
<evidence type="ECO:0000256" key="2">
    <source>
        <dbReference type="SAM" id="Phobius"/>
    </source>
</evidence>
<evidence type="ECO:0000256" key="1">
    <source>
        <dbReference type="SAM" id="MobiDB-lite"/>
    </source>
</evidence>
<protein>
    <submittedName>
        <fullName evidence="3">Uncharacterized protein</fullName>
    </submittedName>
</protein>
<proteinExistence type="predicted"/>
<keyword evidence="2" id="KW-1133">Transmembrane helix</keyword>
<gene>
    <name evidence="3" type="ORF">QR685DRAFT_524159</name>
</gene>
<dbReference type="EMBL" id="JAVLET010000004">
    <property type="protein sequence ID" value="KAL0470635.1"/>
    <property type="molecule type" value="Genomic_DNA"/>
</dbReference>
<dbReference type="Proteomes" id="UP001451303">
    <property type="component" value="Unassembled WGS sequence"/>
</dbReference>
<feature type="region of interest" description="Disordered" evidence="1">
    <location>
        <begin position="160"/>
        <end position="215"/>
    </location>
</feature>
<organism evidence="3 4">
    <name type="scientific">Neurospora intermedia</name>
    <dbReference type="NCBI Taxonomy" id="5142"/>
    <lineage>
        <taxon>Eukaryota</taxon>
        <taxon>Fungi</taxon>
        <taxon>Dikarya</taxon>
        <taxon>Ascomycota</taxon>
        <taxon>Pezizomycotina</taxon>
        <taxon>Sordariomycetes</taxon>
        <taxon>Sordariomycetidae</taxon>
        <taxon>Sordariales</taxon>
        <taxon>Sordariaceae</taxon>
        <taxon>Neurospora</taxon>
    </lineage>
</organism>
<reference evidence="3 4" key="1">
    <citation type="submission" date="2023-09" db="EMBL/GenBank/DDBJ databases">
        <title>Multi-omics analysis of a traditional fermented food reveals byproduct-associated fungal strains for waste-to-food upcycling.</title>
        <authorList>
            <consortium name="Lawrence Berkeley National Laboratory"/>
            <person name="Rekdal V.M."/>
            <person name="Villalobos-Escobedo J.M."/>
            <person name="Rodriguez-Valeron N."/>
            <person name="Garcia M.O."/>
            <person name="Vasquez D.P."/>
            <person name="Damayanti I."/>
            <person name="Sorensen P.M."/>
            <person name="Baidoo E.E."/>
            <person name="De Carvalho A.C."/>
            <person name="Riley R."/>
            <person name="Lipzen A."/>
            <person name="He G."/>
            <person name="Yan M."/>
            <person name="Haridas S."/>
            <person name="Daum C."/>
            <person name="Yoshinaga Y."/>
            <person name="Ng V."/>
            <person name="Grigoriev I.V."/>
            <person name="Munk R."/>
            <person name="Nuraida L."/>
            <person name="Wijaya C.H."/>
            <person name="Morales P.-C."/>
            <person name="Keasling J.D."/>
        </authorList>
    </citation>
    <scope>NUCLEOTIDE SEQUENCE [LARGE SCALE GENOMIC DNA]</scope>
    <source>
        <strain evidence="3 4">FGSC 2613</strain>
    </source>
</reference>
<accession>A0ABR3DD71</accession>
<keyword evidence="4" id="KW-1185">Reference proteome</keyword>
<feature type="transmembrane region" description="Helical" evidence="2">
    <location>
        <begin position="63"/>
        <end position="88"/>
    </location>
</feature>
<keyword evidence="2" id="KW-0812">Transmembrane</keyword>
<feature type="compositionally biased region" description="Basic and acidic residues" evidence="1">
    <location>
        <begin position="203"/>
        <end position="215"/>
    </location>
</feature>